<feature type="region of interest" description="Disordered" evidence="1">
    <location>
        <begin position="377"/>
        <end position="398"/>
    </location>
</feature>
<accession>A0A2Z4QFB9</accession>
<reference evidence="2 3" key="1">
    <citation type="submission" date="2018-03" db="EMBL/GenBank/DDBJ databases">
        <title>Diverse roseophages infecting R. pomeroyi DSS-3.</title>
        <authorList>
            <person name="Zhan Y."/>
            <person name="Chen F."/>
            <person name="Wommack E.K."/>
            <person name="Nasko D."/>
        </authorList>
    </citation>
    <scope>NUCLEOTIDE SEQUENCE [LARGE SCALE GENOMIC DNA]</scope>
</reference>
<organism evidence="2 3">
    <name type="scientific">Ruegeria phage vB_RpoP-V21</name>
    <dbReference type="NCBI Taxonomy" id="2218615"/>
    <lineage>
        <taxon>Viruses</taxon>
        <taxon>Duplodnaviria</taxon>
        <taxon>Heunggongvirae</taxon>
        <taxon>Uroviricota</taxon>
        <taxon>Caudoviricetes</taxon>
        <taxon>Schitoviridae</taxon>
        <taxon>Rhodovirinae</taxon>
        <taxon>Aorunvirus</taxon>
        <taxon>Aorunvirus V12</taxon>
    </lineage>
</organism>
<sequence length="398" mass="43818">MSNDVLKLSPSEVYEFVTAALSLKQVPYIAGPPAIGKSQVVHQVAQDANALMIDLRLSQMLSEDMTGLPERDEKRGKAVYLPFEQFPLEGDPIPDGYSGWLLFLDELSSATEEVLAAAYSLILDRTVGGKKLHNKCLVVAAGNRASDSAIARELPDTLITRMLPCEMKISTKDWLYWASQRGTKANDAVVDFIKKDPKMLYAPTKAKERAELETYPTPRGWEKVFAHVNMHEKMTKKQQEGVDSAGVPTGQMVMSGQPISAMCFNLMAAAVGPMAARSFKETYDENIQLPYPWEIAQSPASSRVPSAGVAKARLMNDLAKYFMESDSQTRDNVLIYVNRVGGEYSELFLSEIKGKLKETPSDKRLLQETSERLNIDPLLGASGSIKKGGSGNDPSQPF</sequence>
<dbReference type="EMBL" id="MH015253">
    <property type="protein sequence ID" value="AWY08980.1"/>
    <property type="molecule type" value="Genomic_DNA"/>
</dbReference>
<evidence type="ECO:0000256" key="1">
    <source>
        <dbReference type="SAM" id="MobiDB-lite"/>
    </source>
</evidence>
<dbReference type="SUPFAM" id="SSF52540">
    <property type="entry name" value="P-loop containing nucleoside triphosphate hydrolases"/>
    <property type="match status" value="1"/>
</dbReference>
<protein>
    <submittedName>
        <fullName evidence="2">Putative AAA superfamily ATPase</fullName>
    </submittedName>
</protein>
<dbReference type="InterPro" id="IPR027417">
    <property type="entry name" value="P-loop_NTPase"/>
</dbReference>
<proteinExistence type="predicted"/>
<evidence type="ECO:0000313" key="3">
    <source>
        <dbReference type="Proteomes" id="UP000251001"/>
    </source>
</evidence>
<dbReference type="Gene3D" id="3.40.50.300">
    <property type="entry name" value="P-loop containing nucleotide triphosphate hydrolases"/>
    <property type="match status" value="1"/>
</dbReference>
<dbReference type="Proteomes" id="UP000251001">
    <property type="component" value="Genome"/>
</dbReference>
<gene>
    <name evidence="2" type="ORF">vBRpoPV21_22</name>
</gene>
<name>A0A2Z4QFB9_9CAUD</name>
<dbReference type="CDD" id="cd00009">
    <property type="entry name" value="AAA"/>
    <property type="match status" value="1"/>
</dbReference>
<evidence type="ECO:0000313" key="2">
    <source>
        <dbReference type="EMBL" id="AWY08980.1"/>
    </source>
</evidence>